<sequence>MKDLKTLLGNYDGLENDLKFTSISDEIWRLGSLEEIKNEVSHEAFTFHIAVNMIGNWKCDGWAYIFAEGHSLLPYISGTLKELGLIELKNQFDDTVFWLKEYFANAGVEFLNFEKELDEKDHYDVINFLSNPRFKVEDEKLNYISMDDRKIVSKKYKAEIGKLEDISEKLWGYGTEEDGWKNVLDYIGKVFGTKAKK</sequence>
<proteinExistence type="predicted"/>
<accession>A0A0A2XXA8</accession>
<comment type="caution">
    <text evidence="1">The sequence shown here is derived from an EMBL/GenBank/DDBJ whole genome shotgun (WGS) entry which is preliminary data.</text>
</comment>
<name>A0A0A2XXA8_9PAST</name>
<organism evidence="1 2">
    <name type="scientific">Gallibacterium genomosp. 2</name>
    <dbReference type="NCBI Taxonomy" id="155517"/>
    <lineage>
        <taxon>Bacteria</taxon>
        <taxon>Pseudomonadati</taxon>
        <taxon>Pseudomonadota</taxon>
        <taxon>Gammaproteobacteria</taxon>
        <taxon>Pasteurellales</taxon>
        <taxon>Pasteurellaceae</taxon>
        <taxon>Gallibacterium</taxon>
    </lineage>
</organism>
<evidence type="ECO:0008006" key="3">
    <source>
        <dbReference type="Google" id="ProtNLM"/>
    </source>
</evidence>
<dbReference type="EMBL" id="JPXY01000068">
    <property type="protein sequence ID" value="KGQ29764.1"/>
    <property type="molecule type" value="Genomic_DNA"/>
</dbReference>
<evidence type="ECO:0000313" key="1">
    <source>
        <dbReference type="EMBL" id="KGQ29764.1"/>
    </source>
</evidence>
<reference evidence="1 2" key="1">
    <citation type="submission" date="2014-08" db="EMBL/GenBank/DDBJ databases">
        <title>Chaperone-usher fimbriae in a diverse selection of Gallibacterium genomes.</title>
        <authorList>
            <person name="Kudirkiene E."/>
            <person name="Bager R.J."/>
            <person name="Johnson T.J."/>
            <person name="Bojesen A.M."/>
        </authorList>
    </citation>
    <scope>NUCLEOTIDE SEQUENCE [LARGE SCALE GENOMIC DNA]</scope>
    <source>
        <strain evidence="1 2">CCM5976</strain>
    </source>
</reference>
<protein>
    <recommendedName>
        <fullName evidence="3">DUF4375 domain-containing protein</fullName>
    </recommendedName>
</protein>
<dbReference type="AlphaFoldDB" id="A0A0A2XXA8"/>
<dbReference type="RefSeq" id="WP_039137181.1">
    <property type="nucleotide sequence ID" value="NZ_JPXY01000068.1"/>
</dbReference>
<keyword evidence="2" id="KW-1185">Reference proteome</keyword>
<dbReference type="Proteomes" id="UP000030418">
    <property type="component" value="Unassembled WGS sequence"/>
</dbReference>
<evidence type="ECO:0000313" key="2">
    <source>
        <dbReference type="Proteomes" id="UP000030418"/>
    </source>
</evidence>
<gene>
    <name evidence="1" type="ORF">P375_11840</name>
</gene>